<dbReference type="PANTHER" id="PTHR48090">
    <property type="entry name" value="UNDECAPRENYL-PHOSPHATE 4-DEOXY-4-FORMAMIDO-L-ARABINOSE TRANSFERASE-RELATED"/>
    <property type="match status" value="1"/>
</dbReference>
<feature type="transmembrane region" description="Helical" evidence="1">
    <location>
        <begin position="238"/>
        <end position="259"/>
    </location>
</feature>
<dbReference type="EMBL" id="JAUSUR010000001">
    <property type="protein sequence ID" value="MDQ0359681.1"/>
    <property type="molecule type" value="Genomic_DNA"/>
</dbReference>
<accession>A0ABU0DYM6</accession>
<evidence type="ECO:0000313" key="3">
    <source>
        <dbReference type="EMBL" id="MDQ0359681.1"/>
    </source>
</evidence>
<gene>
    <name evidence="3" type="ORF">J2S15_000412</name>
</gene>
<dbReference type="RefSeq" id="WP_307405001.1">
    <property type="nucleotide sequence ID" value="NZ_JAUSUR010000001.1"/>
</dbReference>
<keyword evidence="1" id="KW-0812">Transmembrane</keyword>
<dbReference type="InterPro" id="IPR001173">
    <property type="entry name" value="Glyco_trans_2-like"/>
</dbReference>
<dbReference type="Proteomes" id="UP001230220">
    <property type="component" value="Unassembled WGS sequence"/>
</dbReference>
<protein>
    <submittedName>
        <fullName evidence="3">Glycosyltransferase involved in cell wall biosynthesis</fullName>
    </submittedName>
</protein>
<dbReference type="InterPro" id="IPR050256">
    <property type="entry name" value="Glycosyltransferase_2"/>
</dbReference>
<feature type="transmembrane region" description="Helical" evidence="1">
    <location>
        <begin position="271"/>
        <end position="295"/>
    </location>
</feature>
<reference evidence="3 4" key="1">
    <citation type="submission" date="2023-07" db="EMBL/GenBank/DDBJ databases">
        <title>Genomic Encyclopedia of Type Strains, Phase IV (KMG-IV): sequencing the most valuable type-strain genomes for metagenomic binning, comparative biology and taxonomic classification.</title>
        <authorList>
            <person name="Goeker M."/>
        </authorList>
    </citation>
    <scope>NUCLEOTIDE SEQUENCE [LARGE SCALE GENOMIC DNA]</scope>
    <source>
        <strain evidence="3 4">DSM 16784</strain>
    </source>
</reference>
<dbReference type="Pfam" id="PF00535">
    <property type="entry name" value="Glycos_transf_2"/>
    <property type="match status" value="1"/>
</dbReference>
<keyword evidence="4" id="KW-1185">Reference proteome</keyword>
<dbReference type="Gene3D" id="3.90.550.10">
    <property type="entry name" value="Spore Coat Polysaccharide Biosynthesis Protein SpsA, Chain A"/>
    <property type="match status" value="1"/>
</dbReference>
<sequence length="318" mass="36651">MKTTINKLDKISIIVPCFNEEESLPLFYKETMKELHQIDGTEYEFIFVDDGSNDRTISVLKELSIQDDNCNYYSFSRNFGKEAAMFAGLQKATGDYCVIMDADLQHPPKLLKDMYYALKVEQYDCCAGKRMDREGEGKLRNFLSRSFYKVIQRLTNMDMSDGAGDFRMMSRVMVDAILQIQEYNRYMKGIFSFVGFDTKWIPFNNTERVAGETKWSFKSLFGYAMEGIVSFSTKPLKLAGIIGVLLLVVSFFFGGYLLFQLLLQNHVSGTYVLMEVILLVSSLQMIFVSILGQYLSKDYLENKKRPIYIVKESNTHHV</sequence>
<feature type="domain" description="Glycosyltransferase 2-like" evidence="2">
    <location>
        <begin position="12"/>
        <end position="177"/>
    </location>
</feature>
<keyword evidence="1" id="KW-0472">Membrane</keyword>
<dbReference type="PANTHER" id="PTHR48090:SF8">
    <property type="entry name" value="GLYCOSYLTRANSFERASE CSBB-RELATED"/>
    <property type="match status" value="1"/>
</dbReference>
<proteinExistence type="predicted"/>
<dbReference type="CDD" id="cd04187">
    <property type="entry name" value="DPM1_like_bac"/>
    <property type="match status" value="1"/>
</dbReference>
<dbReference type="InterPro" id="IPR029044">
    <property type="entry name" value="Nucleotide-diphossugar_trans"/>
</dbReference>
<keyword evidence="1" id="KW-1133">Transmembrane helix</keyword>
<evidence type="ECO:0000259" key="2">
    <source>
        <dbReference type="Pfam" id="PF00535"/>
    </source>
</evidence>
<dbReference type="SUPFAM" id="SSF53448">
    <property type="entry name" value="Nucleotide-diphospho-sugar transferases"/>
    <property type="match status" value="1"/>
</dbReference>
<comment type="caution">
    <text evidence="3">The sequence shown here is derived from an EMBL/GenBank/DDBJ whole genome shotgun (WGS) entry which is preliminary data.</text>
</comment>
<evidence type="ECO:0000256" key="1">
    <source>
        <dbReference type="SAM" id="Phobius"/>
    </source>
</evidence>
<evidence type="ECO:0000313" key="4">
    <source>
        <dbReference type="Proteomes" id="UP001230220"/>
    </source>
</evidence>
<name>A0ABU0DYM6_9FIRM</name>
<organism evidence="3 4">
    <name type="scientific">Breznakia pachnodae</name>
    <dbReference type="NCBI Taxonomy" id="265178"/>
    <lineage>
        <taxon>Bacteria</taxon>
        <taxon>Bacillati</taxon>
        <taxon>Bacillota</taxon>
        <taxon>Erysipelotrichia</taxon>
        <taxon>Erysipelotrichales</taxon>
        <taxon>Erysipelotrichaceae</taxon>
        <taxon>Breznakia</taxon>
    </lineage>
</organism>